<name>A0ABU8KVS2_9HYPH</name>
<evidence type="ECO:0000256" key="4">
    <source>
        <dbReference type="ARBA" id="ARBA00023136"/>
    </source>
</evidence>
<reference evidence="7 8" key="1">
    <citation type="submission" date="2022-12" db="EMBL/GenBank/DDBJ databases">
        <authorList>
            <person name="Muema E."/>
        </authorList>
    </citation>
    <scope>NUCLEOTIDE SEQUENCE [LARGE SCALE GENOMIC DNA]</scope>
    <source>
        <strain evidence="8">1326</strain>
    </source>
</reference>
<comment type="subcellular location">
    <subcellularLocation>
        <location evidence="1">Membrane</location>
        <topology evidence="1">Multi-pass membrane protein</topology>
    </subcellularLocation>
</comment>
<dbReference type="Proteomes" id="UP001387293">
    <property type="component" value="Unassembled WGS sequence"/>
</dbReference>
<comment type="caution">
    <text evidence="7">The sequence shown here is derived from an EMBL/GenBank/DDBJ whole genome shotgun (WGS) entry which is preliminary data.</text>
</comment>
<evidence type="ECO:0000259" key="6">
    <source>
        <dbReference type="Pfam" id="PF04932"/>
    </source>
</evidence>
<evidence type="ECO:0000256" key="5">
    <source>
        <dbReference type="SAM" id="Phobius"/>
    </source>
</evidence>
<evidence type="ECO:0000313" key="8">
    <source>
        <dbReference type="Proteomes" id="UP001387293"/>
    </source>
</evidence>
<dbReference type="EMBL" id="JAPYKS010000008">
    <property type="protein sequence ID" value="MEI9409814.1"/>
    <property type="molecule type" value="Genomic_DNA"/>
</dbReference>
<dbReference type="InterPro" id="IPR051533">
    <property type="entry name" value="WaaL-like"/>
</dbReference>
<dbReference type="RefSeq" id="WP_337106763.1">
    <property type="nucleotide sequence ID" value="NZ_JAPYKS010000008.1"/>
</dbReference>
<dbReference type="Pfam" id="PF04932">
    <property type="entry name" value="Wzy_C"/>
    <property type="match status" value="1"/>
</dbReference>
<gene>
    <name evidence="7" type="ORF">O7A60_13660</name>
</gene>
<keyword evidence="3 5" id="KW-1133">Transmembrane helix</keyword>
<feature type="transmembrane region" description="Helical" evidence="5">
    <location>
        <begin position="20"/>
        <end position="38"/>
    </location>
</feature>
<feature type="transmembrane region" description="Helical" evidence="5">
    <location>
        <begin position="112"/>
        <end position="130"/>
    </location>
</feature>
<evidence type="ECO:0000313" key="7">
    <source>
        <dbReference type="EMBL" id="MEI9409814.1"/>
    </source>
</evidence>
<evidence type="ECO:0000256" key="2">
    <source>
        <dbReference type="ARBA" id="ARBA00022692"/>
    </source>
</evidence>
<organism evidence="7 8">
    <name type="scientific">Mesorhizobium salmacidum</name>
    <dbReference type="NCBI Taxonomy" id="3015171"/>
    <lineage>
        <taxon>Bacteria</taxon>
        <taxon>Pseudomonadati</taxon>
        <taxon>Pseudomonadota</taxon>
        <taxon>Alphaproteobacteria</taxon>
        <taxon>Hyphomicrobiales</taxon>
        <taxon>Phyllobacteriaceae</taxon>
        <taxon>Mesorhizobium</taxon>
    </lineage>
</organism>
<evidence type="ECO:0000256" key="1">
    <source>
        <dbReference type="ARBA" id="ARBA00004141"/>
    </source>
</evidence>
<accession>A0ABU8KVS2</accession>
<feature type="transmembrane region" description="Helical" evidence="5">
    <location>
        <begin position="195"/>
        <end position="214"/>
    </location>
</feature>
<dbReference type="GO" id="GO:0016874">
    <property type="term" value="F:ligase activity"/>
    <property type="evidence" value="ECO:0007669"/>
    <property type="project" value="UniProtKB-KW"/>
</dbReference>
<feature type="transmembrane region" description="Helical" evidence="5">
    <location>
        <begin position="315"/>
        <end position="338"/>
    </location>
</feature>
<feature type="transmembrane region" description="Helical" evidence="5">
    <location>
        <begin position="379"/>
        <end position="395"/>
    </location>
</feature>
<dbReference type="PANTHER" id="PTHR37422">
    <property type="entry name" value="TEICHURONIC ACID BIOSYNTHESIS PROTEIN TUAE"/>
    <property type="match status" value="1"/>
</dbReference>
<protein>
    <submittedName>
        <fullName evidence="7">O-antigen ligase family protein</fullName>
    </submittedName>
</protein>
<feature type="transmembrane region" description="Helical" evidence="5">
    <location>
        <begin position="50"/>
        <end position="73"/>
    </location>
</feature>
<feature type="domain" description="O-antigen ligase-related" evidence="6">
    <location>
        <begin position="179"/>
        <end position="317"/>
    </location>
</feature>
<feature type="transmembrane region" description="Helical" evidence="5">
    <location>
        <begin position="173"/>
        <end position="189"/>
    </location>
</feature>
<feature type="transmembrane region" description="Helical" evidence="5">
    <location>
        <begin position="221"/>
        <end position="244"/>
    </location>
</feature>
<keyword evidence="2 5" id="KW-0812">Transmembrane</keyword>
<sequence>MLILSIWFPGATRIAGTDGSLSFVLALFCALLSVGAYAETARRLHRIEAALTTAVLTISAFIIVLSLLSMLYADNPMRTMRAVFSQVFGFAIIPAVAAISMRPKGLVAVDRVVTTIVIMTVVTSCLVAIGLGDARFADRAEGYFKHSNQLGIALSAGLPLVAAKLVTSRRHRLLLMGCLAAVLLGLVKSGSKTNFVLGVVGLGLFFALYSIYLIRRKQSPLKVIVGTIAAPILFEASLLTLQFLNPRAYGLLALQLSGGEAHSVVSRQRLWSISIDLGLSHPFTGVGAGQWVQDIAPHSHNLFIDFFRTLGVPGLALASMLVLVVMAYLVRVVFCTLFGNDRGGDHAAEVNVMVLGTSVSLWNYIIANQMSDSFGPSTAPFFWLPLALLIFYRGIQRSLQTGPERPKLYAVPGSQLFQH</sequence>
<keyword evidence="4 5" id="KW-0472">Membrane</keyword>
<dbReference type="PANTHER" id="PTHR37422:SF13">
    <property type="entry name" value="LIPOPOLYSACCHARIDE BIOSYNTHESIS PROTEIN PA4999-RELATED"/>
    <property type="match status" value="1"/>
</dbReference>
<proteinExistence type="predicted"/>
<feature type="transmembrane region" description="Helical" evidence="5">
    <location>
        <begin position="150"/>
        <end position="166"/>
    </location>
</feature>
<dbReference type="InterPro" id="IPR007016">
    <property type="entry name" value="O-antigen_ligase-rel_domated"/>
</dbReference>
<evidence type="ECO:0000256" key="3">
    <source>
        <dbReference type="ARBA" id="ARBA00022989"/>
    </source>
</evidence>
<keyword evidence="7" id="KW-0436">Ligase</keyword>
<feature type="transmembrane region" description="Helical" evidence="5">
    <location>
        <begin position="79"/>
        <end position="100"/>
    </location>
</feature>
<keyword evidence="8" id="KW-1185">Reference proteome</keyword>
<feature type="transmembrane region" description="Helical" evidence="5">
    <location>
        <begin position="350"/>
        <end position="367"/>
    </location>
</feature>